<dbReference type="Proteomes" id="UP000235388">
    <property type="component" value="Unassembled WGS sequence"/>
</dbReference>
<accession>A0A2N5UCV9</accession>
<sequence>MPPKKTAQLKEICLCTTYGCCSHFHLDPEGKSCPGVILTRNSVKNHQLADKKAKFSKLDIPTHVHEHKANLVRGLNLLSLGLCDPSTSQIQLEVTESHCQKLWLGWLHPSLYWMRPSDSNLGMRHQVNRSLIQTQRPNAWAAEFESVSDSLGGARPSLNQMAASDINSDAAIRSNFSGSVSVTQLVTIIPGTSAIWHGLRLQ</sequence>
<dbReference type="OrthoDB" id="2516848at2759"/>
<protein>
    <submittedName>
        <fullName evidence="1">Uncharacterized protein</fullName>
    </submittedName>
</protein>
<proteinExistence type="predicted"/>
<keyword evidence="2" id="KW-1185">Reference proteome</keyword>
<gene>
    <name evidence="1" type="ORF">PCANC_22828</name>
</gene>
<reference evidence="1 2" key="1">
    <citation type="submission" date="2017-11" db="EMBL/GenBank/DDBJ databases">
        <title>De novo assembly and phasing of dikaryotic genomes from two isolates of Puccinia coronata f. sp. avenae, the causal agent of oat crown rust.</title>
        <authorList>
            <person name="Miller M.E."/>
            <person name="Zhang Y."/>
            <person name="Omidvar V."/>
            <person name="Sperschneider J."/>
            <person name="Schwessinger B."/>
            <person name="Raley C."/>
            <person name="Palmer J.M."/>
            <person name="Garnica D."/>
            <person name="Upadhyaya N."/>
            <person name="Rathjen J."/>
            <person name="Taylor J.M."/>
            <person name="Park R.F."/>
            <person name="Dodds P.N."/>
            <person name="Hirsch C.D."/>
            <person name="Kianian S.F."/>
            <person name="Figueroa M."/>
        </authorList>
    </citation>
    <scope>NUCLEOTIDE SEQUENCE [LARGE SCALE GENOMIC DNA]</scope>
    <source>
        <strain evidence="1">12NC29</strain>
    </source>
</reference>
<dbReference type="AlphaFoldDB" id="A0A2N5UCV9"/>
<name>A0A2N5UCV9_9BASI</name>
<evidence type="ECO:0000313" key="2">
    <source>
        <dbReference type="Proteomes" id="UP000235388"/>
    </source>
</evidence>
<evidence type="ECO:0000313" key="1">
    <source>
        <dbReference type="EMBL" id="PLW35568.1"/>
    </source>
</evidence>
<comment type="caution">
    <text evidence="1">The sequence shown here is derived from an EMBL/GenBank/DDBJ whole genome shotgun (WGS) entry which is preliminary data.</text>
</comment>
<dbReference type="EMBL" id="PGCJ01000255">
    <property type="protein sequence ID" value="PLW35568.1"/>
    <property type="molecule type" value="Genomic_DNA"/>
</dbReference>
<organism evidence="1 2">
    <name type="scientific">Puccinia coronata f. sp. avenae</name>
    <dbReference type="NCBI Taxonomy" id="200324"/>
    <lineage>
        <taxon>Eukaryota</taxon>
        <taxon>Fungi</taxon>
        <taxon>Dikarya</taxon>
        <taxon>Basidiomycota</taxon>
        <taxon>Pucciniomycotina</taxon>
        <taxon>Pucciniomycetes</taxon>
        <taxon>Pucciniales</taxon>
        <taxon>Pucciniaceae</taxon>
        <taxon>Puccinia</taxon>
    </lineage>
</organism>